<evidence type="ECO:0000313" key="4">
    <source>
        <dbReference type="EMBL" id="MFD1247339.1"/>
    </source>
</evidence>
<feature type="domain" description="Solute-binding protein family 3/N-terminal" evidence="3">
    <location>
        <begin position="60"/>
        <end position="290"/>
    </location>
</feature>
<dbReference type="Gene3D" id="3.40.190.10">
    <property type="entry name" value="Periplasmic binding protein-like II"/>
    <property type="match status" value="2"/>
</dbReference>
<dbReference type="Proteomes" id="UP001597229">
    <property type="component" value="Unassembled WGS sequence"/>
</dbReference>
<reference evidence="5" key="1">
    <citation type="journal article" date="2019" name="Int. J. Syst. Evol. Microbiol.">
        <title>The Global Catalogue of Microorganisms (GCM) 10K type strain sequencing project: providing services to taxonomists for standard genome sequencing and annotation.</title>
        <authorList>
            <consortium name="The Broad Institute Genomics Platform"/>
            <consortium name="The Broad Institute Genome Sequencing Center for Infectious Disease"/>
            <person name="Wu L."/>
            <person name="Ma J."/>
        </authorList>
    </citation>
    <scope>NUCLEOTIDE SEQUENCE [LARGE SCALE GENOMIC DNA]</scope>
    <source>
        <strain evidence="5">CCUG 52478</strain>
    </source>
</reference>
<dbReference type="RefSeq" id="WP_367921426.1">
    <property type="nucleotide sequence ID" value="NZ_BAABAC010000042.1"/>
</dbReference>
<sequence>MTPTSTPRRARALAAATATLAALTVLAAGCDAVSAPKNASPDSTGTASGELPADVRARGYLTVATDPTYPPFETLSDDQKTIVGLDPDLLAAIGKQLGVEIRFERAGFDSLIPGLRAGRYDLAVSGMTDTVERQREVTFVDYFDAGGALVVPAGDPVTTDQLPDALCGHRVGVQTGTITVGFSEKASKACQAAGHEAIDLQMFPSVPGSVLAMGSGRIDYVWTDSVAAATQVKNGKGRFTSIDDGTEPAPTGMAFPKESADLARAVQGALQKLVDDGTYRAILDRYGLGQGAVTKVEVDGAGH</sequence>
<evidence type="ECO:0000259" key="3">
    <source>
        <dbReference type="SMART" id="SM00062"/>
    </source>
</evidence>
<dbReference type="PANTHER" id="PTHR35936">
    <property type="entry name" value="MEMBRANE-BOUND LYTIC MUREIN TRANSGLYCOSYLASE F"/>
    <property type="match status" value="1"/>
</dbReference>
<evidence type="ECO:0000313" key="5">
    <source>
        <dbReference type="Proteomes" id="UP001597229"/>
    </source>
</evidence>
<dbReference type="CDD" id="cd01004">
    <property type="entry name" value="PBP2_MidA_like"/>
    <property type="match status" value="1"/>
</dbReference>
<dbReference type="PANTHER" id="PTHR35936:SF17">
    <property type="entry name" value="ARGININE-BINDING EXTRACELLULAR PROTEIN ARTP"/>
    <property type="match status" value="1"/>
</dbReference>
<organism evidence="4 5">
    <name type="scientific">Nocardioides ginsengisoli</name>
    <dbReference type="NCBI Taxonomy" id="363868"/>
    <lineage>
        <taxon>Bacteria</taxon>
        <taxon>Bacillati</taxon>
        <taxon>Actinomycetota</taxon>
        <taxon>Actinomycetes</taxon>
        <taxon>Propionibacteriales</taxon>
        <taxon>Nocardioidaceae</taxon>
        <taxon>Nocardioides</taxon>
    </lineage>
</organism>
<protein>
    <submittedName>
        <fullName evidence="4">ABC transporter substrate-binding protein</fullName>
    </submittedName>
</protein>
<evidence type="ECO:0000256" key="2">
    <source>
        <dbReference type="SAM" id="SignalP"/>
    </source>
</evidence>
<dbReference type="SUPFAM" id="SSF53850">
    <property type="entry name" value="Periplasmic binding protein-like II"/>
    <property type="match status" value="1"/>
</dbReference>
<gene>
    <name evidence="4" type="ORF">ACFQ3F_06025</name>
</gene>
<evidence type="ECO:0000256" key="1">
    <source>
        <dbReference type="ARBA" id="ARBA00022729"/>
    </source>
</evidence>
<keyword evidence="5" id="KW-1185">Reference proteome</keyword>
<comment type="caution">
    <text evidence="4">The sequence shown here is derived from an EMBL/GenBank/DDBJ whole genome shotgun (WGS) entry which is preliminary data.</text>
</comment>
<dbReference type="Pfam" id="PF00497">
    <property type="entry name" value="SBP_bac_3"/>
    <property type="match status" value="1"/>
</dbReference>
<feature type="signal peptide" evidence="2">
    <location>
        <begin position="1"/>
        <end position="27"/>
    </location>
</feature>
<keyword evidence="1 2" id="KW-0732">Signal</keyword>
<name>A0ABW3VX98_9ACTN</name>
<feature type="chain" id="PRO_5047502003" evidence="2">
    <location>
        <begin position="28"/>
        <end position="303"/>
    </location>
</feature>
<dbReference type="SMART" id="SM00062">
    <property type="entry name" value="PBPb"/>
    <property type="match status" value="1"/>
</dbReference>
<dbReference type="InterPro" id="IPR001638">
    <property type="entry name" value="Solute-binding_3/MltF_N"/>
</dbReference>
<dbReference type="EMBL" id="JBHTLX010000008">
    <property type="protein sequence ID" value="MFD1247339.1"/>
    <property type="molecule type" value="Genomic_DNA"/>
</dbReference>
<proteinExistence type="predicted"/>
<accession>A0ABW3VX98</accession>